<accession>A0A1S8B6X8</accession>
<dbReference type="Proteomes" id="UP000190776">
    <property type="component" value="Unassembled WGS sequence"/>
</dbReference>
<organism evidence="2 3">
    <name type="scientific">Diplodia seriata</name>
    <dbReference type="NCBI Taxonomy" id="420778"/>
    <lineage>
        <taxon>Eukaryota</taxon>
        <taxon>Fungi</taxon>
        <taxon>Dikarya</taxon>
        <taxon>Ascomycota</taxon>
        <taxon>Pezizomycotina</taxon>
        <taxon>Dothideomycetes</taxon>
        <taxon>Dothideomycetes incertae sedis</taxon>
        <taxon>Botryosphaeriales</taxon>
        <taxon>Botryosphaeriaceae</taxon>
        <taxon>Diplodia</taxon>
    </lineage>
</organism>
<dbReference type="STRING" id="420778.A0A1S8B6X8"/>
<feature type="region of interest" description="Disordered" evidence="1">
    <location>
        <begin position="418"/>
        <end position="476"/>
    </location>
</feature>
<gene>
    <name evidence="2" type="ORF">BK809_0004544</name>
</gene>
<protein>
    <submittedName>
        <fullName evidence="2">Uncharacterized protein</fullName>
    </submittedName>
</protein>
<reference evidence="2 3" key="1">
    <citation type="submission" date="2017-01" db="EMBL/GenBank/DDBJ databases">
        <title>Draft genome sequence of Diplodia seriata F98.1, a fungal species involved in grapevine trunk diseases.</title>
        <authorList>
            <person name="Robert-Siegwald G."/>
            <person name="Vallet J."/>
            <person name="Abou-Mansour E."/>
            <person name="Xu J."/>
            <person name="Rey P."/>
            <person name="Bertsch C."/>
            <person name="Rego C."/>
            <person name="Larignon P."/>
            <person name="Fontaine F."/>
            <person name="Lebrun M.-H."/>
        </authorList>
    </citation>
    <scope>NUCLEOTIDE SEQUENCE [LARGE SCALE GENOMIC DNA]</scope>
    <source>
        <strain evidence="2 3">F98.1</strain>
    </source>
</reference>
<sequence length="476" mass="51368">MQAQTMGLNQNFSHLGDCAFARNKSNAASDHSSSTFTFYAAAPSAPLNFSHHAHATRNDTSICPLLSSTDAHDDNDGAGIRLKKKRKRTDNDAGTAGPIRKKRRLRLTLITSRLSQPFAVPTTHIADRGRSRIAAWAKQQKKAPWGRALLRKAATLNRATRRSVEQRAGQSPNMIPAELEMLLRRKGVEMARLAWLRGSLATVNSTRPVDFPLQYAHQQQPTSSLGGTAAHTSTTTSTAMATANRVVESPNFRYNCYAPSPPSPLRQSNYDSEGTGEEVEQDGVRWSEDDAEQPKGKVEEEKKEEKGQREGEENESAYFDSLIFGIAATAVVAADSPALSNTSVFVSDYDRLDDLAGDSSVLSSPARASSPSATTVATALTALTDEDDAATGLTADRYSSGSPSSMLFFDQLLETIPSDGEDAIVPPPVLQPPLLPLEQTQPSVSKRPPRPKGWNPNFASAPPPPPSSSEPLESSE</sequence>
<feature type="compositionally biased region" description="Basic and acidic residues" evidence="1">
    <location>
        <begin position="282"/>
        <end position="311"/>
    </location>
</feature>
<dbReference type="AlphaFoldDB" id="A0A1S8B6X8"/>
<evidence type="ECO:0000256" key="1">
    <source>
        <dbReference type="SAM" id="MobiDB-lite"/>
    </source>
</evidence>
<feature type="compositionally biased region" description="Low complexity" evidence="1">
    <location>
        <begin position="222"/>
        <end position="239"/>
    </location>
</feature>
<name>A0A1S8B6X8_9PEZI</name>
<comment type="caution">
    <text evidence="2">The sequence shown here is derived from an EMBL/GenBank/DDBJ whole genome shotgun (WGS) entry which is preliminary data.</text>
</comment>
<proteinExistence type="predicted"/>
<dbReference type="OrthoDB" id="5387995at2759"/>
<feature type="compositionally biased region" description="Pro residues" evidence="1">
    <location>
        <begin position="425"/>
        <end position="435"/>
    </location>
</feature>
<feature type="region of interest" description="Disordered" evidence="1">
    <location>
        <begin position="254"/>
        <end position="314"/>
    </location>
</feature>
<evidence type="ECO:0000313" key="2">
    <source>
        <dbReference type="EMBL" id="OMP83163.1"/>
    </source>
</evidence>
<feature type="region of interest" description="Disordered" evidence="1">
    <location>
        <begin position="73"/>
        <end position="100"/>
    </location>
</feature>
<evidence type="ECO:0000313" key="3">
    <source>
        <dbReference type="Proteomes" id="UP000190776"/>
    </source>
</evidence>
<dbReference type="EMBL" id="MSZU01000111">
    <property type="protein sequence ID" value="OMP83163.1"/>
    <property type="molecule type" value="Genomic_DNA"/>
</dbReference>
<feature type="region of interest" description="Disordered" evidence="1">
    <location>
        <begin position="217"/>
        <end position="239"/>
    </location>
</feature>